<sequence>MNDFRRLEYRTDANKAEMVVQFTLLGHSPAEIAGMLRMRKKDVKLIVELHQNPQLRLNLERLRAEEEETARTARSEAASARSDRTNTDLDTVRQFKTRYGFKIDVVKSEVTKEESILIETELKSLSFSFDDIEWAGRANRANRRLSFAARPVTDREVGVDSSSFDKVTDSAITEHDDYTEYTVHTDVDLAAVSFEAVEDAPTEQPPTEAGRGSHDRFDSIFPQKKIPSYRWDLKIRRKIERLLIRLIDRILGIDMMV</sequence>
<keyword evidence="1" id="KW-0175">Coiled coil</keyword>
<keyword evidence="3" id="KW-1185">Reference proteome</keyword>
<proteinExistence type="predicted"/>
<reference evidence="2" key="1">
    <citation type="submission" date="2021-05" db="EMBL/GenBank/DDBJ databases">
        <title>A free-living protist that lacks canonical eukaryotic 1 DNA replication and segregation systems.</title>
        <authorList>
            <person name="Salas-Leiva D.E."/>
            <person name="Tromer E.C."/>
            <person name="Curtis B.A."/>
            <person name="Jerlstrom-Hultqvist J."/>
            <person name="Kolisko M."/>
            <person name="Yi Z."/>
            <person name="Salas-Leiva J.S."/>
            <person name="Gallot-Lavallee L."/>
            <person name="Kops G.J.P.L."/>
            <person name="Archibald J.M."/>
            <person name="Simpson A.G.B."/>
            <person name="Roger A.J."/>
        </authorList>
    </citation>
    <scope>NUCLEOTIDE SEQUENCE</scope>
    <source>
        <strain evidence="2">BICM</strain>
    </source>
</reference>
<organism evidence="2 3">
    <name type="scientific">Carpediemonas membranifera</name>
    <dbReference type="NCBI Taxonomy" id="201153"/>
    <lineage>
        <taxon>Eukaryota</taxon>
        <taxon>Metamonada</taxon>
        <taxon>Carpediemonas-like organisms</taxon>
        <taxon>Carpediemonas</taxon>
    </lineage>
</organism>
<gene>
    <name evidence="2" type="ORF">J8273_7776</name>
</gene>
<evidence type="ECO:0000256" key="1">
    <source>
        <dbReference type="SAM" id="Coils"/>
    </source>
</evidence>
<evidence type="ECO:0000313" key="2">
    <source>
        <dbReference type="EMBL" id="KAG9390426.1"/>
    </source>
</evidence>
<protein>
    <submittedName>
        <fullName evidence="2">Uncharacterized protein</fullName>
    </submittedName>
</protein>
<dbReference type="EMBL" id="JAHDYR010000064">
    <property type="protein sequence ID" value="KAG9390426.1"/>
    <property type="molecule type" value="Genomic_DNA"/>
</dbReference>
<accession>A0A8J6BUJ7</accession>
<evidence type="ECO:0000313" key="3">
    <source>
        <dbReference type="Proteomes" id="UP000717585"/>
    </source>
</evidence>
<name>A0A8J6BUJ7_9EUKA</name>
<comment type="caution">
    <text evidence="2">The sequence shown here is derived from an EMBL/GenBank/DDBJ whole genome shotgun (WGS) entry which is preliminary data.</text>
</comment>
<dbReference type="AlphaFoldDB" id="A0A8J6BUJ7"/>
<dbReference type="Proteomes" id="UP000717585">
    <property type="component" value="Unassembled WGS sequence"/>
</dbReference>
<feature type="coiled-coil region" evidence="1">
    <location>
        <begin position="56"/>
        <end position="83"/>
    </location>
</feature>